<feature type="transmembrane region" description="Helical" evidence="1">
    <location>
        <begin position="116"/>
        <end position="135"/>
    </location>
</feature>
<gene>
    <name evidence="2" type="ORF">PVAND_015800</name>
</gene>
<feature type="transmembrane region" description="Helical" evidence="1">
    <location>
        <begin position="141"/>
        <end position="161"/>
    </location>
</feature>
<dbReference type="OrthoDB" id="7762401at2759"/>
<feature type="transmembrane region" description="Helical" evidence="1">
    <location>
        <begin position="6"/>
        <end position="22"/>
    </location>
</feature>
<evidence type="ECO:0000313" key="3">
    <source>
        <dbReference type="Proteomes" id="UP001107558"/>
    </source>
</evidence>
<keyword evidence="3" id="KW-1185">Reference proteome</keyword>
<dbReference type="EMBL" id="JADBJN010000004">
    <property type="protein sequence ID" value="KAG5667831.1"/>
    <property type="molecule type" value="Genomic_DNA"/>
</dbReference>
<accession>A0A9J6BDY5</accession>
<feature type="transmembrane region" description="Helical" evidence="1">
    <location>
        <begin position="29"/>
        <end position="50"/>
    </location>
</feature>
<keyword evidence="1" id="KW-0472">Membrane</keyword>
<organism evidence="2 3">
    <name type="scientific">Polypedilum vanderplanki</name>
    <name type="common">Sleeping chironomid midge</name>
    <dbReference type="NCBI Taxonomy" id="319348"/>
    <lineage>
        <taxon>Eukaryota</taxon>
        <taxon>Metazoa</taxon>
        <taxon>Ecdysozoa</taxon>
        <taxon>Arthropoda</taxon>
        <taxon>Hexapoda</taxon>
        <taxon>Insecta</taxon>
        <taxon>Pterygota</taxon>
        <taxon>Neoptera</taxon>
        <taxon>Endopterygota</taxon>
        <taxon>Diptera</taxon>
        <taxon>Nematocera</taxon>
        <taxon>Chironomoidea</taxon>
        <taxon>Chironomidae</taxon>
        <taxon>Chironominae</taxon>
        <taxon>Polypedilum</taxon>
        <taxon>Polypedilum</taxon>
    </lineage>
</organism>
<sequence length="188" mass="21521">MKVSLQTSVIQLIGICVCGYALKKSNPELIYATSILIYSLVHFILGLIIYSNPIASNKLVLIYDKSTNLSSCLYIPLVNIQLLTHHNVHLYYLTQLIVFTSLFIALLTLAGRQWQLLLNTFILAQCILLIYLSFSHDDENFWLHSLAILACLNYFVIPKLVERYSVPRQELLSVSLIFQNFFLTKSVF</sequence>
<keyword evidence="1" id="KW-0812">Transmembrane</keyword>
<evidence type="ECO:0000256" key="1">
    <source>
        <dbReference type="SAM" id="Phobius"/>
    </source>
</evidence>
<dbReference type="Proteomes" id="UP001107558">
    <property type="component" value="Chromosome 4"/>
</dbReference>
<name>A0A9J6BDY5_POLVA</name>
<reference evidence="2" key="1">
    <citation type="submission" date="2021-03" db="EMBL/GenBank/DDBJ databases">
        <title>Chromosome level genome of the anhydrobiotic midge Polypedilum vanderplanki.</title>
        <authorList>
            <person name="Yoshida Y."/>
            <person name="Kikawada T."/>
            <person name="Gusev O."/>
        </authorList>
    </citation>
    <scope>NUCLEOTIDE SEQUENCE</scope>
    <source>
        <strain evidence="2">NIAS01</strain>
        <tissue evidence="2">Whole body or cell culture</tissue>
    </source>
</reference>
<comment type="caution">
    <text evidence="2">The sequence shown here is derived from an EMBL/GenBank/DDBJ whole genome shotgun (WGS) entry which is preliminary data.</text>
</comment>
<keyword evidence="1" id="KW-1133">Transmembrane helix</keyword>
<protein>
    <submittedName>
        <fullName evidence="2">Uncharacterized protein</fullName>
    </submittedName>
</protein>
<dbReference type="AlphaFoldDB" id="A0A9J6BDY5"/>
<proteinExistence type="predicted"/>
<feature type="transmembrane region" description="Helical" evidence="1">
    <location>
        <begin position="90"/>
        <end position="109"/>
    </location>
</feature>
<evidence type="ECO:0000313" key="2">
    <source>
        <dbReference type="EMBL" id="KAG5667831.1"/>
    </source>
</evidence>